<sequence length="45" mass="4856">MAGLPGLGGLRRQGHLWCIAWTYQVSCGQGLPYPMPTVARPEASQ</sequence>
<accession>A0A1Y5X5K3</accession>
<reference evidence="1 2" key="1">
    <citation type="submission" date="2017-04" db="EMBL/GenBank/DDBJ databases">
        <authorList>
            <person name="Afonso C.L."/>
            <person name="Miller P.J."/>
            <person name="Scott M.A."/>
            <person name="Spackman E."/>
            <person name="Goraichik I."/>
            <person name="Dimitrov K.M."/>
            <person name="Suarez D.L."/>
            <person name="Swayne D.E."/>
        </authorList>
    </citation>
    <scope>NUCLEOTIDE SEQUENCE [LARGE SCALE GENOMIC DNA]</scope>
    <source>
        <strain evidence="1 2">DSM 43828</strain>
    </source>
</reference>
<organism evidence="1 2">
    <name type="scientific">Kibdelosporangium aridum</name>
    <dbReference type="NCBI Taxonomy" id="2030"/>
    <lineage>
        <taxon>Bacteria</taxon>
        <taxon>Bacillati</taxon>
        <taxon>Actinomycetota</taxon>
        <taxon>Actinomycetes</taxon>
        <taxon>Pseudonocardiales</taxon>
        <taxon>Pseudonocardiaceae</taxon>
        <taxon>Kibdelosporangium</taxon>
    </lineage>
</organism>
<dbReference type="EMBL" id="FWXV01000001">
    <property type="protein sequence ID" value="SMC72462.1"/>
    <property type="molecule type" value="Genomic_DNA"/>
</dbReference>
<dbReference type="AlphaFoldDB" id="A0A1Y5X5K3"/>
<dbReference type="Proteomes" id="UP000192674">
    <property type="component" value="Unassembled WGS sequence"/>
</dbReference>
<evidence type="ECO:0000313" key="2">
    <source>
        <dbReference type="Proteomes" id="UP000192674"/>
    </source>
</evidence>
<protein>
    <submittedName>
        <fullName evidence="1">Uncharacterized protein</fullName>
    </submittedName>
</protein>
<gene>
    <name evidence="1" type="ORF">SAMN05661093_01698</name>
</gene>
<name>A0A1Y5X5K3_KIBAR</name>
<proteinExistence type="predicted"/>
<evidence type="ECO:0000313" key="1">
    <source>
        <dbReference type="EMBL" id="SMC72462.1"/>
    </source>
</evidence>
<keyword evidence="2" id="KW-1185">Reference proteome</keyword>